<dbReference type="Proteomes" id="UP000468638">
    <property type="component" value="Unassembled WGS sequence"/>
</dbReference>
<dbReference type="Pfam" id="PF04883">
    <property type="entry name" value="HK97-gp10_like"/>
    <property type="match status" value="1"/>
</dbReference>
<reference evidence="1 2" key="1">
    <citation type="submission" date="2019-11" db="EMBL/GenBank/DDBJ databases">
        <title>Genome sequences of 17 halophilic strains isolated from different environments.</title>
        <authorList>
            <person name="Furrow R.E."/>
        </authorList>
    </citation>
    <scope>NUCLEOTIDE SEQUENCE [LARGE SCALE GENOMIC DNA]</scope>
    <source>
        <strain evidence="1 2">22514_16_FS</strain>
    </source>
</reference>
<name>A0A6I5A7A5_9BACI</name>
<protein>
    <submittedName>
        <fullName evidence="1">Uncharacterized protein</fullName>
    </submittedName>
</protein>
<gene>
    <name evidence="1" type="ORF">GLW05_20845</name>
</gene>
<dbReference type="InterPro" id="IPR010064">
    <property type="entry name" value="HK97-gp10_tail"/>
</dbReference>
<sequence length="101" mass="11902">MMMDLSFEVLFNLNKYIKDWDESVEKIKDKTEKAIKKNMQDESPYRTGDLRESIVVGFEDGFDIRVTSDLDYAEIQNFWTDFAEKGYEKTNLQAIVREVMG</sequence>
<comment type="caution">
    <text evidence="1">The sequence shown here is derived from an EMBL/GenBank/DDBJ whole genome shotgun (WGS) entry which is preliminary data.</text>
</comment>
<dbReference type="EMBL" id="WMEQ01000026">
    <property type="protein sequence ID" value="MYL36022.1"/>
    <property type="molecule type" value="Genomic_DNA"/>
</dbReference>
<organism evidence="1 2">
    <name type="scientific">Pontibacillus yanchengensis</name>
    <dbReference type="NCBI Taxonomy" id="462910"/>
    <lineage>
        <taxon>Bacteria</taxon>
        <taxon>Bacillati</taxon>
        <taxon>Bacillota</taxon>
        <taxon>Bacilli</taxon>
        <taxon>Bacillales</taxon>
        <taxon>Bacillaceae</taxon>
        <taxon>Pontibacillus</taxon>
    </lineage>
</organism>
<evidence type="ECO:0000313" key="1">
    <source>
        <dbReference type="EMBL" id="MYL36022.1"/>
    </source>
</evidence>
<evidence type="ECO:0000313" key="2">
    <source>
        <dbReference type="Proteomes" id="UP000468638"/>
    </source>
</evidence>
<proteinExistence type="predicted"/>
<accession>A0A6I5A7A5</accession>
<dbReference type="AlphaFoldDB" id="A0A6I5A7A5"/>